<dbReference type="GO" id="GO:0008176">
    <property type="term" value="F:tRNA (guanine(46)-N7)-methyltransferase activity"/>
    <property type="evidence" value="ECO:0007669"/>
    <property type="project" value="UniProtKB-EC"/>
</dbReference>
<dbReference type="SUPFAM" id="SSF53335">
    <property type="entry name" value="S-adenosyl-L-methionine-dependent methyltransferases"/>
    <property type="match status" value="1"/>
</dbReference>
<feature type="region of interest" description="Disordered" evidence="7">
    <location>
        <begin position="449"/>
        <end position="501"/>
    </location>
</feature>
<feature type="compositionally biased region" description="Basic and acidic residues" evidence="7">
    <location>
        <begin position="98"/>
        <end position="134"/>
    </location>
</feature>
<evidence type="ECO:0000256" key="7">
    <source>
        <dbReference type="SAM" id="MobiDB-lite"/>
    </source>
</evidence>
<dbReference type="GO" id="GO:0043527">
    <property type="term" value="C:tRNA methyltransferase complex"/>
    <property type="evidence" value="ECO:0007669"/>
    <property type="project" value="TreeGrafter"/>
</dbReference>
<dbReference type="Proteomes" id="UP001165065">
    <property type="component" value="Unassembled WGS sequence"/>
</dbReference>
<keyword evidence="9" id="KW-1185">Reference proteome</keyword>
<comment type="caution">
    <text evidence="8">The sequence shown here is derived from an EMBL/GenBank/DDBJ whole genome shotgun (WGS) entry which is preliminary data.</text>
</comment>
<dbReference type="AlphaFoldDB" id="A0A9W7GSE4"/>
<dbReference type="EC" id="2.1.1.33" evidence="2"/>
<dbReference type="InterPro" id="IPR029063">
    <property type="entry name" value="SAM-dependent_MTases_sf"/>
</dbReference>
<evidence type="ECO:0000256" key="1">
    <source>
        <dbReference type="ARBA" id="ARBA00000142"/>
    </source>
</evidence>
<evidence type="ECO:0000256" key="4">
    <source>
        <dbReference type="ARBA" id="ARBA00022679"/>
    </source>
</evidence>
<evidence type="ECO:0000256" key="3">
    <source>
        <dbReference type="ARBA" id="ARBA00022603"/>
    </source>
</evidence>
<protein>
    <recommendedName>
        <fullName evidence="2">tRNA (guanine(46)-N(7))-methyltransferase</fullName>
        <ecNumber evidence="2">2.1.1.33</ecNumber>
    </recommendedName>
</protein>
<feature type="region of interest" description="Disordered" evidence="7">
    <location>
        <begin position="92"/>
        <end position="134"/>
    </location>
</feature>
<sequence>MYDGSSIEYVVKVLGRVGRMKEAESWVRKYGKVRGWCKGVFKPGEENVEGGVGEEEGETWCVASLAIGRGYMVEGKTRKGVEWCRRGEACGRAMGEGGEGKDGHSNGGEKKGEEKKGGDKIGGKRGRGEVDEGREESNRLYRGFRIKDVMADLKEAREWGERKMKEEEEEEEGNKDGGGNKKNDKGKRADSRRRLIFRGGGGSTMVKGEKEEAREAVEWDKVWEREGKGERKRFVELGCGGGEWIVNQAKARSDSNWVGVEMRRDRLYNGYVKSILHPSGPLTNVAFVGDEAGAFLAGEREGTWDGAFVNHPEPPTQANGEGENHMCNEGNLREIWRGLKGGGKLVIVGDNAGYVRSIARNISGMVGEGMGWANDEGAAVGGGGLRRMESVKGKGGYGVDVLSGKPGRAVGYEEGGQSYFDGLWKTGAGSFSSREIRYVVAVRKTGRVEMGGGGKGEKGEGGKKKGKKKNAAKQARRNQRRLEKKGEGEIARPILTMPSGK</sequence>
<feature type="region of interest" description="Disordered" evidence="7">
    <location>
        <begin position="161"/>
        <end position="209"/>
    </location>
</feature>
<evidence type="ECO:0000256" key="5">
    <source>
        <dbReference type="ARBA" id="ARBA00022691"/>
    </source>
</evidence>
<feature type="compositionally biased region" description="Basic and acidic residues" evidence="7">
    <location>
        <begin position="480"/>
        <end position="490"/>
    </location>
</feature>
<evidence type="ECO:0000313" key="8">
    <source>
        <dbReference type="EMBL" id="GMI49278.1"/>
    </source>
</evidence>
<evidence type="ECO:0000313" key="9">
    <source>
        <dbReference type="Proteomes" id="UP001165065"/>
    </source>
</evidence>
<dbReference type="Gene3D" id="3.40.50.150">
    <property type="entry name" value="Vaccinia Virus protein VP39"/>
    <property type="match status" value="1"/>
</dbReference>
<name>A0A9W7GSE4_9STRA</name>
<accession>A0A9W7GSE4</accession>
<proteinExistence type="predicted"/>
<feature type="compositionally biased region" description="Basic and acidic residues" evidence="7">
    <location>
        <begin position="174"/>
        <end position="193"/>
    </location>
</feature>
<dbReference type="EMBL" id="BRYA01000486">
    <property type="protein sequence ID" value="GMI49278.1"/>
    <property type="molecule type" value="Genomic_DNA"/>
</dbReference>
<dbReference type="PANTHER" id="PTHR23417">
    <property type="entry name" value="3-DEOXY-D-MANNO-OCTULOSONIC-ACID TRANSFERASE/TRNA GUANINE-N 7 - -METHYLTRANSFERASE"/>
    <property type="match status" value="1"/>
</dbReference>
<evidence type="ECO:0000256" key="2">
    <source>
        <dbReference type="ARBA" id="ARBA00011977"/>
    </source>
</evidence>
<keyword evidence="4" id="KW-0808">Transferase</keyword>
<evidence type="ECO:0000256" key="6">
    <source>
        <dbReference type="ARBA" id="ARBA00022694"/>
    </source>
</evidence>
<dbReference type="OrthoDB" id="42736at2759"/>
<keyword evidence="6" id="KW-0819">tRNA processing</keyword>
<reference evidence="9" key="1">
    <citation type="journal article" date="2023" name="Commun. Biol.">
        <title>Genome analysis of Parmales, the sister group of diatoms, reveals the evolutionary specialization of diatoms from phago-mixotrophs to photoautotrophs.</title>
        <authorList>
            <person name="Ban H."/>
            <person name="Sato S."/>
            <person name="Yoshikawa S."/>
            <person name="Yamada K."/>
            <person name="Nakamura Y."/>
            <person name="Ichinomiya M."/>
            <person name="Sato N."/>
            <person name="Blanc-Mathieu R."/>
            <person name="Endo H."/>
            <person name="Kuwata A."/>
            <person name="Ogata H."/>
        </authorList>
    </citation>
    <scope>NUCLEOTIDE SEQUENCE [LARGE SCALE GENOMIC DNA]</scope>
</reference>
<gene>
    <name evidence="8" type="ORF">TrCOL_g9637</name>
</gene>
<dbReference type="PANTHER" id="PTHR23417:SF14">
    <property type="entry name" value="PENTACOTRIPEPTIDE-REPEAT REGION OF PRORP DOMAIN-CONTAINING PROTEIN"/>
    <property type="match status" value="1"/>
</dbReference>
<keyword evidence="3" id="KW-0489">Methyltransferase</keyword>
<dbReference type="Pfam" id="PF02390">
    <property type="entry name" value="Methyltransf_4"/>
    <property type="match status" value="1"/>
</dbReference>
<keyword evidence="5" id="KW-0949">S-adenosyl-L-methionine</keyword>
<feature type="compositionally biased region" description="Basic residues" evidence="7">
    <location>
        <begin position="464"/>
        <end position="479"/>
    </location>
</feature>
<organism evidence="8 9">
    <name type="scientific">Triparma columacea</name>
    <dbReference type="NCBI Taxonomy" id="722753"/>
    <lineage>
        <taxon>Eukaryota</taxon>
        <taxon>Sar</taxon>
        <taxon>Stramenopiles</taxon>
        <taxon>Ochrophyta</taxon>
        <taxon>Bolidophyceae</taxon>
        <taxon>Parmales</taxon>
        <taxon>Triparmaceae</taxon>
        <taxon>Triparma</taxon>
    </lineage>
</organism>
<dbReference type="PROSITE" id="PS51625">
    <property type="entry name" value="SAM_MT_TRMB"/>
    <property type="match status" value="1"/>
</dbReference>
<comment type="catalytic activity">
    <reaction evidence="1">
        <text>guanosine(46) in tRNA + S-adenosyl-L-methionine = N(7)-methylguanosine(46) in tRNA + S-adenosyl-L-homocysteine</text>
        <dbReference type="Rhea" id="RHEA:42708"/>
        <dbReference type="Rhea" id="RHEA-COMP:10188"/>
        <dbReference type="Rhea" id="RHEA-COMP:10189"/>
        <dbReference type="ChEBI" id="CHEBI:57856"/>
        <dbReference type="ChEBI" id="CHEBI:59789"/>
        <dbReference type="ChEBI" id="CHEBI:74269"/>
        <dbReference type="ChEBI" id="CHEBI:74480"/>
        <dbReference type="EC" id="2.1.1.33"/>
    </reaction>
</comment>
<dbReference type="InterPro" id="IPR003358">
    <property type="entry name" value="tRNA_(Gua-N-7)_MeTrfase_Trmb"/>
</dbReference>